<accession>A0ABR3DLW8</accession>
<feature type="compositionally biased region" description="Low complexity" evidence="1">
    <location>
        <begin position="30"/>
        <end position="54"/>
    </location>
</feature>
<protein>
    <submittedName>
        <fullName evidence="3">Heterokaryon incompatibility protein domain-containing protein</fullName>
    </submittedName>
</protein>
<dbReference type="Pfam" id="PF06985">
    <property type="entry name" value="HET"/>
    <property type="match status" value="1"/>
</dbReference>
<keyword evidence="4" id="KW-1185">Reference proteome</keyword>
<name>A0ABR3DLW8_NEUIN</name>
<dbReference type="PANTHER" id="PTHR33112">
    <property type="entry name" value="DOMAIN PROTEIN, PUTATIVE-RELATED"/>
    <property type="match status" value="1"/>
</dbReference>
<evidence type="ECO:0000256" key="1">
    <source>
        <dbReference type="SAM" id="MobiDB-lite"/>
    </source>
</evidence>
<reference evidence="3 4" key="1">
    <citation type="submission" date="2023-09" db="EMBL/GenBank/DDBJ databases">
        <title>Multi-omics analysis of a traditional fermented food reveals byproduct-associated fungal strains for waste-to-food upcycling.</title>
        <authorList>
            <consortium name="Lawrence Berkeley National Laboratory"/>
            <person name="Rekdal V.M."/>
            <person name="Villalobos-Escobedo J.M."/>
            <person name="Rodriguez-Valeron N."/>
            <person name="Garcia M.O."/>
            <person name="Vasquez D.P."/>
            <person name="Damayanti I."/>
            <person name="Sorensen P.M."/>
            <person name="Baidoo E.E."/>
            <person name="De Carvalho A.C."/>
            <person name="Riley R."/>
            <person name="Lipzen A."/>
            <person name="He G."/>
            <person name="Yan M."/>
            <person name="Haridas S."/>
            <person name="Daum C."/>
            <person name="Yoshinaga Y."/>
            <person name="Ng V."/>
            <person name="Grigoriev I.V."/>
            <person name="Munk R."/>
            <person name="Nuraida L."/>
            <person name="Wijaya C.H."/>
            <person name="Morales P.-C."/>
            <person name="Keasling J.D."/>
        </authorList>
    </citation>
    <scope>NUCLEOTIDE SEQUENCE [LARGE SCALE GENOMIC DNA]</scope>
    <source>
        <strain evidence="3 4">FGSC 2613</strain>
    </source>
</reference>
<dbReference type="InterPro" id="IPR010730">
    <property type="entry name" value="HET"/>
</dbReference>
<dbReference type="PANTHER" id="PTHR33112:SF10">
    <property type="entry name" value="TOL"/>
    <property type="match status" value="1"/>
</dbReference>
<gene>
    <name evidence="3" type="ORF">QR685DRAFT_594741</name>
</gene>
<comment type="caution">
    <text evidence="3">The sequence shown here is derived from an EMBL/GenBank/DDBJ whole genome shotgun (WGS) entry which is preliminary data.</text>
</comment>
<evidence type="ECO:0000313" key="3">
    <source>
        <dbReference type="EMBL" id="KAL0472923.1"/>
    </source>
</evidence>
<feature type="region of interest" description="Disordered" evidence="1">
    <location>
        <begin position="29"/>
        <end position="59"/>
    </location>
</feature>
<evidence type="ECO:0000313" key="4">
    <source>
        <dbReference type="Proteomes" id="UP001451303"/>
    </source>
</evidence>
<feature type="domain" description="Heterokaryon incompatibility" evidence="2">
    <location>
        <begin position="295"/>
        <end position="411"/>
    </location>
</feature>
<dbReference type="Proteomes" id="UP001451303">
    <property type="component" value="Unassembled WGS sequence"/>
</dbReference>
<sequence>MVSKKNKKGPRGLCLGLKIGTFWKRAKSKPSCAPTVSTTATTATTSNAATMPSPDDGVPTPETEFPAIEEACEVPTTKLCTHCLEYNFSQETLDPQLRPGRLDRNAVFTTFGKLVKSSTTCPLCKLILEGLENKYAGDNEDSLKDRVGKNSEVVVSMWLEKETTISLFIIPPEVKKPRHPIPRLTESNLRVYRDIGGWAQRPPLKPWSKPCLKRLKQWLSECLEHHRPAECCTMRSGEEIDESLPPVLPSRVIDVGPLSGSVGARLVESNGNRGSLKAERPYLTTTKTLEKHLSALPWDSLPKTLQDSIRLTRAIGVRYLWIDSLCIIQDSNDDWEKEAARMGTLYAQARLVIAATLGADAEAGLFPFQTYIYRPGRPGAASSLYFSKLPKERGSPQPDFPLFTRGWAMQEWVLARRIVFWTQDRMCWQCARNCVGDDGKIMMTASGLFERYNTWKEIVTGYSGRELTFPTDKLVAISGIANEIQKQRPKDKSDGSIKRFWIGGIAYPVMVVGLPSWWCAISVG</sequence>
<organism evidence="3 4">
    <name type="scientific">Neurospora intermedia</name>
    <dbReference type="NCBI Taxonomy" id="5142"/>
    <lineage>
        <taxon>Eukaryota</taxon>
        <taxon>Fungi</taxon>
        <taxon>Dikarya</taxon>
        <taxon>Ascomycota</taxon>
        <taxon>Pezizomycotina</taxon>
        <taxon>Sordariomycetes</taxon>
        <taxon>Sordariomycetidae</taxon>
        <taxon>Sordariales</taxon>
        <taxon>Sordariaceae</taxon>
        <taxon>Neurospora</taxon>
    </lineage>
</organism>
<evidence type="ECO:0000259" key="2">
    <source>
        <dbReference type="Pfam" id="PF06985"/>
    </source>
</evidence>
<proteinExistence type="predicted"/>
<dbReference type="EMBL" id="JAVLET010000002">
    <property type="protein sequence ID" value="KAL0472923.1"/>
    <property type="molecule type" value="Genomic_DNA"/>
</dbReference>